<dbReference type="PANTHER" id="PTHR42928:SF5">
    <property type="entry name" value="BLR1237 PROTEIN"/>
    <property type="match status" value="1"/>
</dbReference>
<comment type="similarity">
    <text evidence="1">Belongs to the UPF0065 (bug) family.</text>
</comment>
<evidence type="ECO:0000313" key="4">
    <source>
        <dbReference type="Proteomes" id="UP001597287"/>
    </source>
</evidence>
<feature type="chain" id="PRO_5045104518" evidence="2">
    <location>
        <begin position="37"/>
        <end position="335"/>
    </location>
</feature>
<dbReference type="Gene3D" id="3.40.190.150">
    <property type="entry name" value="Bordetella uptake gene, domain 1"/>
    <property type="match status" value="1"/>
</dbReference>
<evidence type="ECO:0000256" key="2">
    <source>
        <dbReference type="SAM" id="SignalP"/>
    </source>
</evidence>
<dbReference type="SUPFAM" id="SSF53850">
    <property type="entry name" value="Periplasmic binding protein-like II"/>
    <property type="match status" value="1"/>
</dbReference>
<dbReference type="Proteomes" id="UP001597287">
    <property type="component" value="Unassembled WGS sequence"/>
</dbReference>
<evidence type="ECO:0000313" key="3">
    <source>
        <dbReference type="EMBL" id="MFD2323029.1"/>
    </source>
</evidence>
<gene>
    <name evidence="3" type="ORF">ACFSPV_30565</name>
</gene>
<dbReference type="InterPro" id="IPR005064">
    <property type="entry name" value="BUG"/>
</dbReference>
<feature type="signal peptide" evidence="2">
    <location>
        <begin position="1"/>
        <end position="36"/>
    </location>
</feature>
<reference evidence="4" key="1">
    <citation type="journal article" date="2019" name="Int. J. Syst. Evol. Microbiol.">
        <title>The Global Catalogue of Microorganisms (GCM) 10K type strain sequencing project: providing services to taxonomists for standard genome sequencing and annotation.</title>
        <authorList>
            <consortium name="The Broad Institute Genomics Platform"/>
            <consortium name="The Broad Institute Genome Sequencing Center for Infectious Disease"/>
            <person name="Wu L."/>
            <person name="Ma J."/>
        </authorList>
    </citation>
    <scope>NUCLEOTIDE SEQUENCE [LARGE SCALE GENOMIC DNA]</scope>
    <source>
        <strain evidence="4">CCUG 62793</strain>
    </source>
</reference>
<dbReference type="PIRSF" id="PIRSF017082">
    <property type="entry name" value="YflP"/>
    <property type="match status" value="1"/>
</dbReference>
<accession>A0ABW5F1M8</accession>
<dbReference type="RefSeq" id="WP_380107477.1">
    <property type="nucleotide sequence ID" value="NZ_JBHSIH010000001.1"/>
</dbReference>
<dbReference type="EMBL" id="JBHUIG010000046">
    <property type="protein sequence ID" value="MFD2323029.1"/>
    <property type="molecule type" value="Genomic_DNA"/>
</dbReference>
<sequence length="335" mass="35849">MFPRLSLQPLLQRLPKALAATALAAIALASTWSAHASDYPHRPVKIVVGFTPGGSGDAVARILAQSFSKILGQSFVVENKPGANGNLATDVVRRAEPDGYTLFYTSIGHATNPLLYKETRYDPVKDFTPIGQVLSAPNVLVVPASSPFKSVQELVAYAHAHPGRLDFASSGMGASVHLSGEMFKYYAKVDMVHVPYKGSGPLMPDLLSGTVSLAFPNLPTAMPLVRRGQLRALGVTTRTRSAAAPDIATIAESGVPDYDMSTWYGLVAPALLPADIQKKLSEALITTLNNPEVRSKLVAQGMDPRPSTPEEFAKFIAEESLRWSGLLKSLNLTAN</sequence>
<name>A0ABW5F1M8_9BURK</name>
<proteinExistence type="inferred from homology"/>
<keyword evidence="4" id="KW-1185">Reference proteome</keyword>
<dbReference type="Pfam" id="PF03401">
    <property type="entry name" value="TctC"/>
    <property type="match status" value="1"/>
</dbReference>
<dbReference type="Gene3D" id="3.40.190.10">
    <property type="entry name" value="Periplasmic binding protein-like II"/>
    <property type="match status" value="1"/>
</dbReference>
<protein>
    <submittedName>
        <fullName evidence="3">Bug family tripartite tricarboxylate transporter substrate binding protein</fullName>
    </submittedName>
</protein>
<keyword evidence="2" id="KW-0732">Signal</keyword>
<comment type="caution">
    <text evidence="3">The sequence shown here is derived from an EMBL/GenBank/DDBJ whole genome shotgun (WGS) entry which is preliminary data.</text>
</comment>
<evidence type="ECO:0000256" key="1">
    <source>
        <dbReference type="ARBA" id="ARBA00006987"/>
    </source>
</evidence>
<organism evidence="3 4">
    <name type="scientific">Delftia deserti</name>
    <dbReference type="NCBI Taxonomy" id="1651218"/>
    <lineage>
        <taxon>Bacteria</taxon>
        <taxon>Pseudomonadati</taxon>
        <taxon>Pseudomonadota</taxon>
        <taxon>Betaproteobacteria</taxon>
        <taxon>Burkholderiales</taxon>
        <taxon>Comamonadaceae</taxon>
        <taxon>Delftia</taxon>
    </lineage>
</organism>
<dbReference type="CDD" id="cd13578">
    <property type="entry name" value="PBP2_Bug27"/>
    <property type="match status" value="1"/>
</dbReference>
<dbReference type="PANTHER" id="PTHR42928">
    <property type="entry name" value="TRICARBOXYLATE-BINDING PROTEIN"/>
    <property type="match status" value="1"/>
</dbReference>
<dbReference type="InterPro" id="IPR042100">
    <property type="entry name" value="Bug_dom1"/>
</dbReference>